<gene>
    <name evidence="1" type="primary">g9336</name>
    <name evidence="1" type="ORF">NpPPO83_00009336</name>
</gene>
<dbReference type="EMBL" id="BSXG01000005">
    <property type="protein sequence ID" value="GME23085.1"/>
    <property type="molecule type" value="Genomic_DNA"/>
</dbReference>
<organism evidence="1 2">
    <name type="scientific">Neofusicoccum parvum</name>
    <dbReference type="NCBI Taxonomy" id="310453"/>
    <lineage>
        <taxon>Eukaryota</taxon>
        <taxon>Fungi</taxon>
        <taxon>Dikarya</taxon>
        <taxon>Ascomycota</taxon>
        <taxon>Pezizomycotina</taxon>
        <taxon>Dothideomycetes</taxon>
        <taxon>Dothideomycetes incertae sedis</taxon>
        <taxon>Botryosphaeriales</taxon>
        <taxon>Botryosphaeriaceae</taxon>
        <taxon>Neofusicoccum</taxon>
    </lineage>
</organism>
<evidence type="ECO:0000313" key="1">
    <source>
        <dbReference type="EMBL" id="GME23085.1"/>
    </source>
</evidence>
<evidence type="ECO:0000313" key="2">
    <source>
        <dbReference type="Proteomes" id="UP001165186"/>
    </source>
</evidence>
<reference evidence="1" key="1">
    <citation type="submission" date="2024-09" db="EMBL/GenBank/DDBJ databases">
        <title>Draft Genome Sequences of Neofusicoccum parvum.</title>
        <authorList>
            <person name="Ashida A."/>
            <person name="Camagna M."/>
            <person name="Tanaka A."/>
            <person name="Takemoto D."/>
        </authorList>
    </citation>
    <scope>NUCLEOTIDE SEQUENCE</scope>
    <source>
        <strain evidence="1">PPO83</strain>
    </source>
</reference>
<accession>A0ACB5RRE0</accession>
<proteinExistence type="predicted"/>
<protein>
    <submittedName>
        <fullName evidence="1">Uncharacterized protein LTHEOB_9236</fullName>
    </submittedName>
</protein>
<name>A0ACB5RRE0_9PEZI</name>
<keyword evidence="2" id="KW-1185">Reference proteome</keyword>
<comment type="caution">
    <text evidence="1">The sequence shown here is derived from an EMBL/GenBank/DDBJ whole genome shotgun (WGS) entry which is preliminary data.</text>
</comment>
<dbReference type="Proteomes" id="UP001165186">
    <property type="component" value="Unassembled WGS sequence"/>
</dbReference>
<sequence length="181" mass="19236">MDVFYGYTFGTAGWLTLQAVPLIASPTIIAAMLSPQVREATTLEVYFSRSLGFTLITLGILTVLLTGSVPLSSRLSSPAGGATTDPDDPKAPYALPTLTVTTLYHSAAAFYMYGMWTETGVSSFAFGVTGSTTLAAVGIWCILFASSDGRISRKTGADKRTSGWPFKNAEADKRKKGKKSI</sequence>